<gene>
    <name evidence="2" type="ORF">WMW72_04590</name>
</gene>
<name>A0ABU9DFZ4_9BACL</name>
<dbReference type="RefSeq" id="WP_341414244.1">
    <property type="nucleotide sequence ID" value="NZ_JBBPCC010000002.1"/>
</dbReference>
<keyword evidence="1" id="KW-0812">Transmembrane</keyword>
<evidence type="ECO:0000313" key="2">
    <source>
        <dbReference type="EMBL" id="MEK8127186.1"/>
    </source>
</evidence>
<evidence type="ECO:0000313" key="3">
    <source>
        <dbReference type="Proteomes" id="UP001469365"/>
    </source>
</evidence>
<dbReference type="EMBL" id="JBBPCC010000002">
    <property type="protein sequence ID" value="MEK8127186.1"/>
    <property type="molecule type" value="Genomic_DNA"/>
</dbReference>
<organism evidence="2 3">
    <name type="scientific">Paenibacillus filicis</name>
    <dbReference type="NCBI Taxonomy" id="669464"/>
    <lineage>
        <taxon>Bacteria</taxon>
        <taxon>Bacillati</taxon>
        <taxon>Bacillota</taxon>
        <taxon>Bacilli</taxon>
        <taxon>Bacillales</taxon>
        <taxon>Paenibacillaceae</taxon>
        <taxon>Paenibacillus</taxon>
    </lineage>
</organism>
<dbReference type="Proteomes" id="UP001469365">
    <property type="component" value="Unassembled WGS sequence"/>
</dbReference>
<feature type="transmembrane region" description="Helical" evidence="1">
    <location>
        <begin position="32"/>
        <end position="51"/>
    </location>
</feature>
<reference evidence="2 3" key="1">
    <citation type="submission" date="2024-04" db="EMBL/GenBank/DDBJ databases">
        <title>draft genome sequnece of Paenibacillus filicis.</title>
        <authorList>
            <person name="Kim D.-U."/>
        </authorList>
    </citation>
    <scope>NUCLEOTIDE SEQUENCE [LARGE SCALE GENOMIC DNA]</scope>
    <source>
        <strain evidence="2 3">KACC14197</strain>
    </source>
</reference>
<proteinExistence type="predicted"/>
<accession>A0ABU9DFZ4</accession>
<keyword evidence="1" id="KW-1133">Transmembrane helix</keyword>
<keyword evidence="1" id="KW-0472">Membrane</keyword>
<evidence type="ECO:0000256" key="1">
    <source>
        <dbReference type="SAM" id="Phobius"/>
    </source>
</evidence>
<comment type="caution">
    <text evidence="2">The sequence shown here is derived from an EMBL/GenBank/DDBJ whole genome shotgun (WGS) entry which is preliminary data.</text>
</comment>
<protein>
    <submittedName>
        <fullName evidence="2">Uncharacterized protein</fullName>
    </submittedName>
</protein>
<keyword evidence="3" id="KW-1185">Reference proteome</keyword>
<sequence length="80" mass="8942">MYGKLTCFLLLAAAMLIRDIPKLKEAAPRDRLAYIVMLAPLAYLGFVFITAKPWPNLDTLFNLLQGPAKLIVHWLDPASS</sequence>